<dbReference type="KEGG" id="kme:H0A61_01466"/>
<gene>
    <name evidence="4" type="primary">ynjF</name>
    <name evidence="4" type="ORF">H0A61_01466</name>
</gene>
<keyword evidence="3" id="KW-0812">Transmembrane</keyword>
<name>A0A8A0RNV6_9FIRM</name>
<evidence type="ECO:0000313" key="4">
    <source>
        <dbReference type="EMBL" id="QSQ09107.1"/>
    </source>
</evidence>
<dbReference type="RefSeq" id="WP_206709296.1">
    <property type="nucleotide sequence ID" value="NZ_CP059066.1"/>
</dbReference>
<dbReference type="GO" id="GO:0008654">
    <property type="term" value="P:phospholipid biosynthetic process"/>
    <property type="evidence" value="ECO:0007669"/>
    <property type="project" value="InterPro"/>
</dbReference>
<keyword evidence="3" id="KW-0472">Membrane</keyword>
<evidence type="ECO:0000256" key="1">
    <source>
        <dbReference type="ARBA" id="ARBA00022679"/>
    </source>
</evidence>
<sequence>MLDTHARKYIQPFFDGLARLFFKLGVSPDTLTIFAFVLGLLSAVLLLAGYAAAALIILWISGILDVTDGSLARLTRASSKWGAVMDLIFDRTVETAIIIAFAFIDPPTRLPFVFLLSSIIFSFSIFLTVGALVGKKGEKAFYYQAGLAERTETFIFFSLMFVFPYWRIFFIVIFTIMIYITGCQRLYEAYRYFKLNTEDNLHSD</sequence>
<dbReference type="AlphaFoldDB" id="A0A8A0RNV6"/>
<dbReference type="GO" id="GO:0016020">
    <property type="term" value="C:membrane"/>
    <property type="evidence" value="ECO:0007669"/>
    <property type="project" value="InterPro"/>
</dbReference>
<evidence type="ECO:0000256" key="3">
    <source>
        <dbReference type="SAM" id="Phobius"/>
    </source>
</evidence>
<evidence type="ECO:0000256" key="2">
    <source>
        <dbReference type="RuleBase" id="RU003750"/>
    </source>
</evidence>
<feature type="transmembrane region" description="Helical" evidence="3">
    <location>
        <begin position="110"/>
        <end position="133"/>
    </location>
</feature>
<reference evidence="4" key="1">
    <citation type="submission" date="2020-07" db="EMBL/GenBank/DDBJ databases">
        <title>Koleobacter methoxysyntrophicus gen. nov., sp. nov., a novel anaerobic bacterium isolated from deep subsurface oil field and proposal of Koleobacterales ord. nov. in the phylum Firmicutes.</title>
        <authorList>
            <person name="Sakamoto S."/>
            <person name="Tamaki H."/>
        </authorList>
    </citation>
    <scope>NUCLEOTIDE SEQUENCE</scope>
    <source>
        <strain evidence="4">NRmbB1</strain>
    </source>
</reference>
<keyword evidence="5" id="KW-1185">Reference proteome</keyword>
<dbReference type="EMBL" id="CP059066">
    <property type="protein sequence ID" value="QSQ09107.1"/>
    <property type="molecule type" value="Genomic_DNA"/>
</dbReference>
<dbReference type="InterPro" id="IPR048254">
    <property type="entry name" value="CDP_ALCOHOL_P_TRANSF_CS"/>
</dbReference>
<feature type="transmembrane region" description="Helical" evidence="3">
    <location>
        <begin position="33"/>
        <end position="60"/>
    </location>
</feature>
<dbReference type="InterPro" id="IPR043130">
    <property type="entry name" value="CDP-OH_PTrfase_TM_dom"/>
</dbReference>
<dbReference type="InterPro" id="IPR000462">
    <property type="entry name" value="CDP-OH_P_trans"/>
</dbReference>
<keyword evidence="1 2" id="KW-0808">Transferase</keyword>
<organism evidence="4 5">
    <name type="scientific">Koleobacter methoxysyntrophicus</name>
    <dbReference type="NCBI Taxonomy" id="2751313"/>
    <lineage>
        <taxon>Bacteria</taxon>
        <taxon>Bacillati</taxon>
        <taxon>Bacillota</taxon>
        <taxon>Clostridia</taxon>
        <taxon>Koleobacterales</taxon>
        <taxon>Koleobacteraceae</taxon>
        <taxon>Koleobacter</taxon>
    </lineage>
</organism>
<protein>
    <submittedName>
        <fullName evidence="4">Inner membrane protein YnjF</fullName>
    </submittedName>
</protein>
<comment type="similarity">
    <text evidence="2">Belongs to the CDP-alcohol phosphatidyltransferase class-I family.</text>
</comment>
<dbReference type="Gene3D" id="1.20.120.1760">
    <property type="match status" value="1"/>
</dbReference>
<dbReference type="Pfam" id="PF01066">
    <property type="entry name" value="CDP-OH_P_transf"/>
    <property type="match status" value="1"/>
</dbReference>
<accession>A0A8A0RNV6</accession>
<feature type="transmembrane region" description="Helical" evidence="3">
    <location>
        <begin position="154"/>
        <end position="180"/>
    </location>
</feature>
<proteinExistence type="inferred from homology"/>
<keyword evidence="3" id="KW-1133">Transmembrane helix</keyword>
<dbReference type="GO" id="GO:0016780">
    <property type="term" value="F:phosphotransferase activity, for other substituted phosphate groups"/>
    <property type="evidence" value="ECO:0007669"/>
    <property type="project" value="InterPro"/>
</dbReference>
<evidence type="ECO:0000313" key="5">
    <source>
        <dbReference type="Proteomes" id="UP000662904"/>
    </source>
</evidence>
<dbReference type="Proteomes" id="UP000662904">
    <property type="component" value="Chromosome"/>
</dbReference>
<dbReference type="PROSITE" id="PS00379">
    <property type="entry name" value="CDP_ALCOHOL_P_TRANSF"/>
    <property type="match status" value="1"/>
</dbReference>